<gene>
    <name evidence="2" type="ORF">QQZ08_010254</name>
</gene>
<sequence>MAILKHPRAKYPAVAICDVICISDDDSSDDSDEAYEFEDVVVDQTADIGGFSEARFEDIVDETASDDATTLDRLSGETTSHTDVTSSPPPEEGDARAGGDEGIATDREWDLDDESPRTEPADPAREDSHAPGPMDPRHASLGDIFVELAALSGRVAQLEAWKDSHVACQARSLSKKRSRTTSAGPRAKRRKNNTTVNISATRAFVKWDDTSERCLYTWKRGRDGHCWARAAGGEAHEEVDGEYLLCRATTLSVELRANADWLPIEVRYNEDTQVFEGQASVGSQRLEVADSEDDTVLRQSG</sequence>
<evidence type="ECO:0000256" key="1">
    <source>
        <dbReference type="SAM" id="MobiDB-lite"/>
    </source>
</evidence>
<organism evidence="2 3">
    <name type="scientific">Neonectria magnoliae</name>
    <dbReference type="NCBI Taxonomy" id="2732573"/>
    <lineage>
        <taxon>Eukaryota</taxon>
        <taxon>Fungi</taxon>
        <taxon>Dikarya</taxon>
        <taxon>Ascomycota</taxon>
        <taxon>Pezizomycotina</taxon>
        <taxon>Sordariomycetes</taxon>
        <taxon>Hypocreomycetidae</taxon>
        <taxon>Hypocreales</taxon>
        <taxon>Nectriaceae</taxon>
        <taxon>Neonectria</taxon>
    </lineage>
</organism>
<feature type="region of interest" description="Disordered" evidence="1">
    <location>
        <begin position="59"/>
        <end position="138"/>
    </location>
</feature>
<name>A0ABR1HI95_9HYPO</name>
<keyword evidence="3" id="KW-1185">Reference proteome</keyword>
<evidence type="ECO:0000313" key="2">
    <source>
        <dbReference type="EMBL" id="KAK7420719.1"/>
    </source>
</evidence>
<accession>A0ABR1HI95</accession>
<comment type="caution">
    <text evidence="2">The sequence shown here is derived from an EMBL/GenBank/DDBJ whole genome shotgun (WGS) entry which is preliminary data.</text>
</comment>
<feature type="compositionally biased region" description="Polar residues" evidence="1">
    <location>
        <begin position="76"/>
        <end position="86"/>
    </location>
</feature>
<dbReference type="Proteomes" id="UP001498421">
    <property type="component" value="Unassembled WGS sequence"/>
</dbReference>
<feature type="region of interest" description="Disordered" evidence="1">
    <location>
        <begin position="172"/>
        <end position="192"/>
    </location>
</feature>
<dbReference type="EMBL" id="JAZAVK010000130">
    <property type="protein sequence ID" value="KAK7420719.1"/>
    <property type="molecule type" value="Genomic_DNA"/>
</dbReference>
<protein>
    <submittedName>
        <fullName evidence="2">Uncharacterized protein</fullName>
    </submittedName>
</protein>
<evidence type="ECO:0000313" key="3">
    <source>
        <dbReference type="Proteomes" id="UP001498421"/>
    </source>
</evidence>
<proteinExistence type="predicted"/>
<feature type="compositionally biased region" description="Basic and acidic residues" evidence="1">
    <location>
        <begin position="93"/>
        <end position="138"/>
    </location>
</feature>
<reference evidence="2 3" key="1">
    <citation type="journal article" date="2025" name="Microbiol. Resour. Announc.">
        <title>Draft genome sequences for Neonectria magnoliae and Neonectria punicea, canker pathogens of Liriodendron tulipifera and Acer saccharum in West Virginia.</title>
        <authorList>
            <person name="Petronek H.M."/>
            <person name="Kasson M.T."/>
            <person name="Metheny A.M."/>
            <person name="Stauder C.M."/>
            <person name="Lovett B."/>
            <person name="Lynch S.C."/>
            <person name="Garnas J.R."/>
            <person name="Kasson L.R."/>
            <person name="Stajich J.E."/>
        </authorList>
    </citation>
    <scope>NUCLEOTIDE SEQUENCE [LARGE SCALE GENOMIC DNA]</scope>
    <source>
        <strain evidence="2 3">NRRL 64651</strain>
    </source>
</reference>